<dbReference type="GeneID" id="99685761"/>
<dbReference type="AlphaFoldDB" id="A0A4R2MAU9"/>
<dbReference type="OrthoDB" id="3524978at2"/>
<reference evidence="1 2" key="1">
    <citation type="submission" date="2019-03" db="EMBL/GenBank/DDBJ databases">
        <title>Genomic Encyclopedia of Type Strains, Phase IV (KMG-IV): sequencing the most valuable type-strain genomes for metagenomic binning, comparative biology and taxonomic classification.</title>
        <authorList>
            <person name="Goeker M."/>
        </authorList>
    </citation>
    <scope>NUCLEOTIDE SEQUENCE [LARGE SCALE GENOMIC DNA]</scope>
    <source>
        <strain evidence="1 2">DSM 1709</strain>
    </source>
</reference>
<dbReference type="NCBIfam" id="TIGR03233">
    <property type="entry name" value="DNA_S_dndB"/>
    <property type="match status" value="1"/>
</dbReference>
<dbReference type="NCBIfam" id="TIGR03187">
    <property type="entry name" value="DGQHR"/>
    <property type="match status" value="1"/>
</dbReference>
<gene>
    <name evidence="1" type="ORF">EV684_104102</name>
</gene>
<dbReference type="EMBL" id="SLXD01000004">
    <property type="protein sequence ID" value="TCP03381.1"/>
    <property type="molecule type" value="Genomic_DNA"/>
</dbReference>
<comment type="caution">
    <text evidence="1">The sequence shown here is derived from an EMBL/GenBank/DDBJ whole genome shotgun (WGS) entry which is preliminary data.</text>
</comment>
<dbReference type="CDD" id="cd16412">
    <property type="entry name" value="dndB"/>
    <property type="match status" value="1"/>
</dbReference>
<proteinExistence type="predicted"/>
<evidence type="ECO:0000313" key="2">
    <source>
        <dbReference type="Proteomes" id="UP000295106"/>
    </source>
</evidence>
<name>A0A4R2MAU9_RUBGE</name>
<accession>A0A4R2MAU9</accession>
<dbReference type="Proteomes" id="UP000295106">
    <property type="component" value="Unassembled WGS sequence"/>
</dbReference>
<sequence length="365" mass="41169">MEDQSYFHTFPAAQGTQAGRPFFIAMCPLRVIPKLFVFDEEEVPAELRAQRTLNRARVPEIAHYLLSRRDAYVMSALTASVDAAVKFLPFEPEKQSSLGYLQIPMEARILINDGQHRRAAIEEAIKENPGLGSDNVPVLFFVDEGLVRSQQMFADLNRYAVRPSDSLSTLYDRRDQSSELARYLAAECTTFKTLTEFEKSTISNRSTKLFTLSSIKRASRALLRKGPKEEVTPQERLIAKEYWEAVAEQIPDWVNARQRKVSTADLRQDFIHAHGVTLQALGMAGAELLATHPKNWRSKIKALRKVDWSRTNSPAWEGRAIVNGRISKSTSSVHLASNYIKQAMGLTLSPGDREIESRRSGRSSN</sequence>
<dbReference type="InterPro" id="IPR017601">
    <property type="entry name" value="DGQHR-contain_dom"/>
</dbReference>
<protein>
    <submittedName>
        <fullName evidence="1">DNA sulfur modification protein DndB</fullName>
    </submittedName>
</protein>
<dbReference type="InterPro" id="IPR017642">
    <property type="entry name" value="DNA_S_mod_DndB"/>
</dbReference>
<evidence type="ECO:0000313" key="1">
    <source>
        <dbReference type="EMBL" id="TCP03381.1"/>
    </source>
</evidence>
<organism evidence="1 2">
    <name type="scientific">Rubrivivax gelatinosus</name>
    <name type="common">Rhodocyclus gelatinosus</name>
    <name type="synonym">Rhodopseudomonas gelatinosa</name>
    <dbReference type="NCBI Taxonomy" id="28068"/>
    <lineage>
        <taxon>Bacteria</taxon>
        <taxon>Pseudomonadati</taxon>
        <taxon>Pseudomonadota</taxon>
        <taxon>Betaproteobacteria</taxon>
        <taxon>Burkholderiales</taxon>
        <taxon>Sphaerotilaceae</taxon>
        <taxon>Rubrivivax</taxon>
    </lineage>
</organism>
<dbReference type="RefSeq" id="WP_132645877.1">
    <property type="nucleotide sequence ID" value="NZ_CP181386.1"/>
</dbReference>
<dbReference type="Pfam" id="PF14072">
    <property type="entry name" value="DndB"/>
    <property type="match status" value="1"/>
</dbReference>